<name>A0ABR4JKK7_9EURO</name>
<dbReference type="Proteomes" id="UP001610444">
    <property type="component" value="Unassembled WGS sequence"/>
</dbReference>
<dbReference type="SUPFAM" id="SSF48371">
    <property type="entry name" value="ARM repeat"/>
    <property type="match status" value="2"/>
</dbReference>
<dbReference type="Pfam" id="PF05729">
    <property type="entry name" value="NACHT"/>
    <property type="match status" value="1"/>
</dbReference>
<dbReference type="SUPFAM" id="SSF52540">
    <property type="entry name" value="P-loop containing nucleoside triphosphate hydrolases"/>
    <property type="match status" value="1"/>
</dbReference>
<dbReference type="InterPro" id="IPR053137">
    <property type="entry name" value="NLR-like"/>
</dbReference>
<evidence type="ECO:0000313" key="3">
    <source>
        <dbReference type="Proteomes" id="UP001610444"/>
    </source>
</evidence>
<dbReference type="PROSITE" id="PS50837">
    <property type="entry name" value="NACHT"/>
    <property type="match status" value="1"/>
</dbReference>
<dbReference type="InterPro" id="IPR000845">
    <property type="entry name" value="Nucleoside_phosphorylase_d"/>
</dbReference>
<gene>
    <name evidence="2" type="ORF">BJX68DRAFT_271794</name>
</gene>
<dbReference type="Gene3D" id="3.40.50.300">
    <property type="entry name" value="P-loop containing nucleotide triphosphate hydrolases"/>
    <property type="match status" value="1"/>
</dbReference>
<reference evidence="2 3" key="1">
    <citation type="submission" date="2024-07" db="EMBL/GenBank/DDBJ databases">
        <title>Section-level genome sequencing and comparative genomics of Aspergillus sections Usti and Cavernicolus.</title>
        <authorList>
            <consortium name="Lawrence Berkeley National Laboratory"/>
            <person name="Nybo J.L."/>
            <person name="Vesth T.C."/>
            <person name="Theobald S."/>
            <person name="Frisvad J.C."/>
            <person name="Larsen T.O."/>
            <person name="Kjaerboelling I."/>
            <person name="Rothschild-Mancinelli K."/>
            <person name="Lyhne E.K."/>
            <person name="Kogle M.E."/>
            <person name="Barry K."/>
            <person name="Clum A."/>
            <person name="Na H."/>
            <person name="Ledsgaard L."/>
            <person name="Lin J."/>
            <person name="Lipzen A."/>
            <person name="Kuo A."/>
            <person name="Riley R."/>
            <person name="Mondo S."/>
            <person name="LaButti K."/>
            <person name="Haridas S."/>
            <person name="Pangalinan J."/>
            <person name="Salamov A.A."/>
            <person name="Simmons B.A."/>
            <person name="Magnuson J.K."/>
            <person name="Chen J."/>
            <person name="Drula E."/>
            <person name="Henrissat B."/>
            <person name="Wiebenga A."/>
            <person name="Lubbers R.J."/>
            <person name="Gomes A.C."/>
            <person name="Macurrencykelacurrency M.R."/>
            <person name="Stajich J."/>
            <person name="Grigoriev I.V."/>
            <person name="Mortensen U.H."/>
            <person name="De vries R.P."/>
            <person name="Baker S.E."/>
            <person name="Andersen M.R."/>
        </authorList>
    </citation>
    <scope>NUCLEOTIDE SEQUENCE [LARGE SCALE GENOMIC DNA]</scope>
    <source>
        <strain evidence="2 3">CBS 756.74</strain>
    </source>
</reference>
<accession>A0ABR4JKK7</accession>
<dbReference type="Pfam" id="PF23238">
    <property type="entry name" value="DUF7068"/>
    <property type="match status" value="1"/>
</dbReference>
<dbReference type="PANTHER" id="PTHR46082">
    <property type="entry name" value="ATP/GTP-BINDING PROTEIN-RELATED"/>
    <property type="match status" value="1"/>
</dbReference>
<dbReference type="GeneID" id="98162200"/>
<organism evidence="2 3">
    <name type="scientific">Aspergillus pseudodeflectus</name>
    <dbReference type="NCBI Taxonomy" id="176178"/>
    <lineage>
        <taxon>Eukaryota</taxon>
        <taxon>Fungi</taxon>
        <taxon>Dikarya</taxon>
        <taxon>Ascomycota</taxon>
        <taxon>Pezizomycotina</taxon>
        <taxon>Eurotiomycetes</taxon>
        <taxon>Eurotiomycetidae</taxon>
        <taxon>Eurotiales</taxon>
        <taxon>Aspergillaceae</taxon>
        <taxon>Aspergillus</taxon>
        <taxon>Aspergillus subgen. Nidulantes</taxon>
    </lineage>
</organism>
<dbReference type="Gene3D" id="3.40.50.1580">
    <property type="entry name" value="Nucleoside phosphorylase domain"/>
    <property type="match status" value="1"/>
</dbReference>
<dbReference type="InterPro" id="IPR016024">
    <property type="entry name" value="ARM-type_fold"/>
</dbReference>
<keyword evidence="3" id="KW-1185">Reference proteome</keyword>
<dbReference type="Gene3D" id="1.25.10.10">
    <property type="entry name" value="Leucine-rich Repeat Variant"/>
    <property type="match status" value="1"/>
</dbReference>
<dbReference type="InterPro" id="IPR011989">
    <property type="entry name" value="ARM-like"/>
</dbReference>
<dbReference type="PANTHER" id="PTHR46082:SF6">
    <property type="entry name" value="AAA+ ATPASE DOMAIN-CONTAINING PROTEIN-RELATED"/>
    <property type="match status" value="1"/>
</dbReference>
<dbReference type="RefSeq" id="XP_070893858.1">
    <property type="nucleotide sequence ID" value="XM_071047036.1"/>
</dbReference>
<dbReference type="Pfam" id="PF01048">
    <property type="entry name" value="PNP_UDP_1"/>
    <property type="match status" value="1"/>
</dbReference>
<dbReference type="SUPFAM" id="SSF53167">
    <property type="entry name" value="Purine and uridine phosphorylases"/>
    <property type="match status" value="1"/>
</dbReference>
<dbReference type="InterPro" id="IPR007111">
    <property type="entry name" value="NACHT_NTPase"/>
</dbReference>
<evidence type="ECO:0000313" key="2">
    <source>
        <dbReference type="EMBL" id="KAL2840089.1"/>
    </source>
</evidence>
<comment type="caution">
    <text evidence="2">The sequence shown here is derived from an EMBL/GenBank/DDBJ whole genome shotgun (WGS) entry which is preliminary data.</text>
</comment>
<sequence>MQPSTRDEFEIAIICTLTIEADAVEELFDETYDRLGQHYGKQPGDNNAYINGKIGRHDVVLCYLPGMGIGSAAAAAANLRVSYRAIKLALLVGICGGVPFLRDKTEVILGDVIISNSVVQYNFGRLYPDGFRLKSDVTETLGRPNPEIRAFLAALGGRRTRNELQERTRQHLAILQTKPGKGWQHPGISQDMLFEPTLRHKHHSGRSDTRCLCLDCHSSGDPVCDSALQGDCYTLGCTGAIIDRNRHAGGVIDPAIFIGRLASADTAMKSGEHRDRIAEQNGVIAFEMEGAGVWDNFPCIIIKGVCDYADSHKNKIWQPYAAGTAACCSKAFLEYWLPSSTGSTDFPAAPESSSSLSDMARYLREYYTTPPRLMVQRISGEPLPMHQCYINLALVEQKGLAKRDGGDNASPSSLFSRLKVDTVKEGDQVALAHLFDLRTSNDGTRISPRRILIQGRAGVGKTTLCKKIVHDFLYQGMWQEHFNILLWIPLRSLKGISSENSTLDDLFHRSFFSHLSQGRELGSRLQGMVSNSIYRPRVLLILDGLDEVSQEWNSETPTYNLLLRLLNFPQVIITSRPYGMTLAKGFFDLELEAVGFQAEQVKAYIQKLTSHNTDKAASILAFVREHEVIEGLVRIPIQLDAVCYTWDRGFMGREGPRTMTSLYETLALKLWQKDALRLTDSTLNEDTIRSLSALQIRELVPQEIDLIERLAFSGMYNGVIEFRPDDRYRIYDLLRHQGVTVPNMPEKVIQKISFLHSSDLAVIEGERSYHFLHLTFQEFFAARYFVRCWSQLEDLLCLGLKPGLPAITRITPRNFLGANKYASRYDIMWRFVAGLFSSSSSSVDVAGAVDDFFKQIEAEPRDILGPVHQRLLIHCLNEVIAGEKGDWNRAAVETTIYEWTRWACDNGGLESFTSAREFPVHILIRLARDESVAHPRKKIILAFLSRETLCPAFVEYLSSQFDTNPLAKLPSFEALGPAALALAAFEAMFPVFQRTPDESRYVWPLARQLMRFLPQLLQRLLPYLDSEVGLVRLTVTTALRHCQRLPPGGIEALLSLLEPTSDRTCDIIKILGEQKPLSPAVIDALLLLLESDHLPARTQAAEALTEESPLTFKITEALFAALENGRIVASDYVVTCLILYQELEPATLRRLLKADVTLAMKALQSMIDWKLSTLASEIDEVLLEFVDHDDKRVAMLVVSVLAMQKSLPAVVASSIGHLLIDDNEKKAFLASIAWYRQPQPCPQYVEAGNANHSAVVQCVARCMGRQLPVSEGDFQQLQHFLKSGNAPAAIAETLCKQSPINWDAVSWLLKYDVSGQAVIHIWRSRVPVPPEAIDNVLRCTTSRCIPTALLCLKSTDSLKQLERIRAFMVEYNLYEYADLLEELWQKPNLPEMMFEDLLGVLHVSKTASVRFIVERLLRIHGKLHHDLPAETWANLYAIWQERSLNGQLSCCLVDNCLVLNTPEGVTKIVFGKKQLRAFKHAVRTEQLRRGVPADTLLPESRRDRVRARLTGALF</sequence>
<feature type="domain" description="NACHT" evidence="1">
    <location>
        <begin position="449"/>
        <end position="551"/>
    </location>
</feature>
<protein>
    <recommendedName>
        <fullName evidence="1">NACHT domain-containing protein</fullName>
    </recommendedName>
</protein>
<dbReference type="InterPro" id="IPR055496">
    <property type="entry name" value="DUF7068"/>
</dbReference>
<dbReference type="InterPro" id="IPR035994">
    <property type="entry name" value="Nucleoside_phosphorylase_sf"/>
</dbReference>
<evidence type="ECO:0000259" key="1">
    <source>
        <dbReference type="PROSITE" id="PS50837"/>
    </source>
</evidence>
<proteinExistence type="predicted"/>
<dbReference type="InterPro" id="IPR027417">
    <property type="entry name" value="P-loop_NTPase"/>
</dbReference>
<dbReference type="EMBL" id="JBFXLR010000068">
    <property type="protein sequence ID" value="KAL2840089.1"/>
    <property type="molecule type" value="Genomic_DNA"/>
</dbReference>